<dbReference type="GO" id="GO:0006508">
    <property type="term" value="P:proteolysis"/>
    <property type="evidence" value="ECO:0007669"/>
    <property type="project" value="InterPro"/>
</dbReference>
<evidence type="ECO:0000256" key="7">
    <source>
        <dbReference type="ARBA" id="ARBA00022737"/>
    </source>
</evidence>
<keyword evidence="13" id="KW-1015">Disulfide bond</keyword>
<evidence type="ECO:0000256" key="3">
    <source>
        <dbReference type="ARBA" id="ARBA00013184"/>
    </source>
</evidence>
<dbReference type="InterPro" id="IPR011011">
    <property type="entry name" value="Znf_FYVE_PHD"/>
</dbReference>
<keyword evidence="4" id="KW-0488">Methylation</keyword>
<dbReference type="EC" id="2.3.1.48" evidence="3"/>
<evidence type="ECO:0000259" key="25">
    <source>
        <dbReference type="PROSITE" id="PS50134"/>
    </source>
</evidence>
<dbReference type="Gene3D" id="1.20.1020.10">
    <property type="entry name" value="TAZ domain"/>
    <property type="match status" value="2"/>
</dbReference>
<evidence type="ECO:0000256" key="18">
    <source>
        <dbReference type="ARBA" id="ARBA00048017"/>
    </source>
</evidence>
<dbReference type="InterPro" id="IPR013178">
    <property type="entry name" value="Histone_AcTrfase_Rtt109/CBP"/>
</dbReference>
<feature type="region of interest" description="Disordered" evidence="22">
    <location>
        <begin position="952"/>
        <end position="982"/>
    </location>
</feature>
<dbReference type="InterPro" id="IPR001487">
    <property type="entry name" value="Bromodomain"/>
</dbReference>
<evidence type="ECO:0000256" key="4">
    <source>
        <dbReference type="ARBA" id="ARBA00022481"/>
    </source>
</evidence>
<evidence type="ECO:0000259" key="26">
    <source>
        <dbReference type="PROSITE" id="PS50135"/>
    </source>
</evidence>
<dbReference type="InterPro" id="IPR001965">
    <property type="entry name" value="Znf_PHD"/>
</dbReference>
<keyword evidence="8 20" id="KW-0863">Zinc-finger</keyword>
<dbReference type="PRINTS" id="PR00503">
    <property type="entry name" value="BROMODOMAIN"/>
</dbReference>
<feature type="compositionally biased region" description="Low complexity" evidence="22">
    <location>
        <begin position="2800"/>
        <end position="2818"/>
    </location>
</feature>
<evidence type="ECO:0000259" key="27">
    <source>
        <dbReference type="PROSITE" id="PS50948"/>
    </source>
</evidence>
<feature type="region of interest" description="Disordered" evidence="22">
    <location>
        <begin position="1623"/>
        <end position="1667"/>
    </location>
</feature>
<dbReference type="GO" id="GO:0008270">
    <property type="term" value="F:zinc ion binding"/>
    <property type="evidence" value="ECO:0007669"/>
    <property type="project" value="UniProtKB-KW"/>
</dbReference>
<dbReference type="InterPro" id="IPR013083">
    <property type="entry name" value="Znf_RING/FYVE/PHD"/>
</dbReference>
<feature type="domain" description="ZZ-type" evidence="26">
    <location>
        <begin position="2617"/>
        <end position="2667"/>
    </location>
</feature>
<evidence type="ECO:0000313" key="30">
    <source>
        <dbReference type="Proteomes" id="UP000054928"/>
    </source>
</evidence>
<keyword evidence="23" id="KW-0732">Signal</keyword>
<dbReference type="GO" id="GO:0005634">
    <property type="term" value="C:nucleus"/>
    <property type="evidence" value="ECO:0007669"/>
    <property type="project" value="UniProtKB-SubCell"/>
</dbReference>
<dbReference type="SUPFAM" id="SSF57903">
    <property type="entry name" value="FYVE/PHD zinc finger"/>
    <property type="match status" value="1"/>
</dbReference>
<dbReference type="RefSeq" id="XP_024578680.1">
    <property type="nucleotide sequence ID" value="XM_024728177.1"/>
</dbReference>
<keyword evidence="7" id="KW-0677">Repeat</keyword>
<feature type="domain" description="TAZ-type" evidence="25">
    <location>
        <begin position="2688"/>
        <end position="2776"/>
    </location>
</feature>
<dbReference type="PROSITE" id="PS00624">
    <property type="entry name" value="GMC_OXRED_2"/>
    <property type="match status" value="1"/>
</dbReference>
<name>A0A0P1ALX1_PLAHL</name>
<evidence type="ECO:0000256" key="1">
    <source>
        <dbReference type="ARBA" id="ARBA00002581"/>
    </source>
</evidence>
<comment type="subcellular location">
    <subcellularLocation>
        <location evidence="2">Nucleus</location>
    </subcellularLocation>
</comment>
<dbReference type="GO" id="GO:0045944">
    <property type="term" value="P:positive regulation of transcription by RNA polymerase II"/>
    <property type="evidence" value="ECO:0007669"/>
    <property type="project" value="TreeGrafter"/>
</dbReference>
<dbReference type="SMART" id="SM00551">
    <property type="entry name" value="ZnF_TAZ"/>
    <property type="match status" value="2"/>
</dbReference>
<dbReference type="SUPFAM" id="SSF51905">
    <property type="entry name" value="FAD/NAD(P)-binding domain"/>
    <property type="match status" value="1"/>
</dbReference>
<dbReference type="Proteomes" id="UP000054928">
    <property type="component" value="Unassembled WGS sequence"/>
</dbReference>
<feature type="compositionally biased region" description="Low complexity" evidence="22">
    <location>
        <begin position="1084"/>
        <end position="1094"/>
    </location>
</feature>
<evidence type="ECO:0000256" key="9">
    <source>
        <dbReference type="ARBA" id="ARBA00022833"/>
    </source>
</evidence>
<dbReference type="Gene3D" id="1.20.920.10">
    <property type="entry name" value="Bromodomain-like"/>
    <property type="match status" value="1"/>
</dbReference>
<feature type="domain" description="TAZ-type" evidence="25">
    <location>
        <begin position="1255"/>
        <end position="1339"/>
    </location>
</feature>
<dbReference type="GO" id="GO:0005667">
    <property type="term" value="C:transcription regulator complex"/>
    <property type="evidence" value="ECO:0007669"/>
    <property type="project" value="TreeGrafter"/>
</dbReference>
<dbReference type="Gene3D" id="3.30.60.90">
    <property type="match status" value="1"/>
</dbReference>
<dbReference type="STRING" id="4781.A0A0P1ALX1"/>
<dbReference type="PROSITE" id="PS51727">
    <property type="entry name" value="CBP_P300_HAT"/>
    <property type="match status" value="1"/>
</dbReference>
<feature type="domain" description="Bromo" evidence="24">
    <location>
        <begin position="1876"/>
        <end position="1948"/>
    </location>
</feature>
<evidence type="ECO:0000256" key="21">
    <source>
        <dbReference type="SAM" id="Coils"/>
    </source>
</evidence>
<evidence type="ECO:0000256" key="5">
    <source>
        <dbReference type="ARBA" id="ARBA00022679"/>
    </source>
</evidence>
<feature type="region of interest" description="Disordered" evidence="22">
    <location>
        <begin position="2794"/>
        <end position="2826"/>
    </location>
</feature>
<feature type="region of interest" description="Disordered" evidence="22">
    <location>
        <begin position="1073"/>
        <end position="1094"/>
    </location>
</feature>
<feature type="chain" id="PRO_5006058765" description="histone acetyltransferase" evidence="23">
    <location>
        <begin position="25"/>
        <end position="2826"/>
    </location>
</feature>
<dbReference type="SMART" id="SM00249">
    <property type="entry name" value="PHD"/>
    <property type="match status" value="1"/>
</dbReference>
<evidence type="ECO:0000256" key="22">
    <source>
        <dbReference type="SAM" id="MobiDB-lite"/>
    </source>
</evidence>
<dbReference type="InterPro" id="IPR043145">
    <property type="entry name" value="Znf_ZZ_sf"/>
</dbReference>
<dbReference type="Gene3D" id="3.50.50.60">
    <property type="entry name" value="FAD/NAD(P)-binding domain"/>
    <property type="match status" value="1"/>
</dbReference>
<dbReference type="Pfam" id="PF02135">
    <property type="entry name" value="zf-TAZ"/>
    <property type="match status" value="2"/>
</dbReference>
<sequence>MFGGFTDLCIGAVALSSFHYTVNAQPTYDAIIVGSGPGGLVAAEFLSRDPSVSVLIIEAGPLSLQATGGTLIPDYSRSLGLTIFDIPGEYENIAFRSQFTQFRVEWISSPGTWLGKLVGGSSSLNGAIYTRPPNDYVTKTQWPFTVDSMNIKMDENERIHSATDKPSTDGNWYLQEGYKVVSRALLAQSYSEMTLNDAAARNNKSKTFGHPPFTIKNGRRDSPANELWNRMKTRENVRLLTNTVVDYVLHSEGKATGVMYGDTMARLSSRGAIVMAAGALSTPKILIQSGIGPIGQLNLLQGNASFRGISQGEWIVNPQVGRNLFDSNMVIASFSHPEMNSFRFADYPSWALDQYVNQNGSGPWSSSGPVMIAYENFEVQGRQYEFQATVLPHGFGQYSSGNTNLALALYLTNPEIRAACGFTNTGIWQASQEANVYTGTARDVAALQQYAQRVVNYMTSGGATFLSGASDPNGVANWVLSQLGGATQHFGGSCYASTDASAESKRCADEKLRVLGTSNIFIADASAMREGTVNPYAFVMYIGREAADQVASYISSSGDSATPTRPCSPIEENVDYYGNDVGNAQSTTAESCCAICQNTNGCTVYTWTNYNGGTCWLKSTKGPASTSQGARSAQKTSERSLSIYLGLYQLITMDSSHTFVGDFGLNMNGGDNRFMNQFSLGSGGNVMDLSGGLDFSSGVNFMTDSSMMLGGSSSASTAGLIDFPDELNSPTTLSSGSSSSSALMDISTSAPTAPITSTADAIPFPALLAPESLSTSSSMISAHEVTKFSSTTTSSAMEINSSGMIFELGNMGMSNVGMDDVGMNTMSMNMGMNSIGLGVNGNDFGMNDATNIMFHNNMQTMNMMNAQTNYFMPQQQQQLQQQHYMQRMHQQHQLQMQRQQQQKALLERQRIQQQALKSCNNQQTKQLQQVAQQKQHQIFTGGHIPLQMAAQSQLSESNPGVDHANAARSQPQGLIKNNGTPPIAIRSTWQSSADQALRKEMLNHIMRVLQNQRSNAPANWLQKLPEMAHRLEDECYRVAASREEYSNTSTLQSRLRNIVRSAQTHQRNVGVNAMRQSGAPRTTSSVNSRPVNSVSAASPIPFPGAQAVSSASNGLGFGMPNLVAQAIQMPPELQDPPSLVSPSVKAKASQAHALMQSTPSAINTSSTDQLNMSRSTLPLPGQNDVQTALNASGHVFASAENPSSNSPASVARHKSAQIIWQFKAKAQQVTSALDKNQTTEYHNKLRLMVRDDIKSAGSKEVLQRQQQRLLLLRHAMWCKSPEGTCSTTPSCGEMKRLWSHMSLCRQTNACSYNHCISSKYVLSHFQQCANRKCLVCQVVRYPVEVKEKSGALMLDADRALQQIIAASQRRQRMLAMKKQQDIQPQQQSHQQMPLAMPAHLQQAQSNVTVSAANFQQPHQSVGQNSVGSTTHMGMAILSGGRGNQSVHTTTAQLSNSAGSPNGLMSQQAIFKSESVSTFTNLAPDDQQQFQHIRQKLSGRSLEQLTAHCVKLEKWVEEIRARMNAIMNECRQLLHLSNSTQEVMQKSRYEALVQEKRVMLKQLDVKFKQCRSQRNIVKHVIDERNATSALSTSKIANDVINALSTPVQIQPQNCYQKPNIASASTASLKPSPDDLLGKEADVSAKAETSHAAAGKPLEMPMDLQDTSETPVSVAAPLISLTASQQPMSMQSNSVVDGIWPASATNPIQKQEFGQNRDQSGDKSSKSGTPALSLSGATVKVEPLVNAEATETSSSKFSALVVKEEGGINPLTMNNPTLNAMMFEHRRMDASTNLPLPAGAVGTPKALIATSGINAKTNAATAPTPAPPASSEVPMSVLSELSNEDLASHVDSLLKYYNATVSAASLKKKLEVMLKGMMEHKFGWVFNTPVDPVALNIPNYFKIIRKPMDLGTVKRKLEAGVYKHMEEFAYDVRTTFQNAMQYNSEDQDVYSLAKDMLADFNNEVRKVAAEIDVGEKAARAKESSCRLCGVERMVFEPAVLYCNGECNSRIRRNCYYYTSADNKYHCCHQCHGNLPDVIKHNEGRQYLKNELARKKNDEVHEEPWVQCDKCERWVHQICALFNGKVDSEKKPQLVKSESGQLSDSGEDSSSPPSSTTKPTTVTTTVVKCSSSTESKSTIHSITTSPGSEFLCPECLLDSREKEPQKYKIGRHAFSAKDLQRTKLSDFLERRLSKALHAEREDEAKWTRRDIKDVETADGLTVRLVSNIEKQLMEIDGVSVLLFGMYVHEFDEQEADCNSRRVYISYLDSVNYFNPPHLRTKVYHELLIAYFDFVKLRGFHTAHLWACPPLKGDDYILYCHPESQKTPKSDRLRAWYVDMLVKAEREGVVWQITNMYDDYWRNDNTPCVLPYFEGDYWVGLAEDLIEKLDAEKPKKVATKRGVKSNKRKNFDTKKAASKKTKSKKLKRRKITSGGDVSGDEEEDEDGHDGSRALTTKSLDVPDRRLSDPLMIKLGEVIEPMKDDFLVVKLIPCCRVCNLSVVQGVLWRDYSVKTEHGLNPKVVQTALCDGCYQKLRVVSAAGSSAAHSRLVARLNALTKETIALPDRCTDPDEINDSEFFDTRQAFLSLCQGNHYQFDELRRAKHSSMMALYHLGNPNPNAYVYECNACTRDIVAGNRWHCHTCPDFDVCDSCYAKEKHEHSLEMVPTGGGAVAGAGVVVGSGGAVSTGAPNQEQRRLREQRAKNVRLHMQLLVHSSSCADGNCGSSNCEKMKELMRHGAQCKQRAYGGCTICRRVWALLQLHARQCRQYECKVPRCHDLREHVRKLQLQQQLMDDRRRAAVTQQYRQMQNERQQEQQNQAQGDELMPEA</sequence>
<dbReference type="OrthoDB" id="899at2759"/>
<protein>
    <recommendedName>
        <fullName evidence="3">histone acetyltransferase</fullName>
        <ecNumber evidence="3">2.3.1.48</ecNumber>
    </recommendedName>
</protein>
<dbReference type="InterPro" id="IPR000177">
    <property type="entry name" value="Apple"/>
</dbReference>
<evidence type="ECO:0000313" key="29">
    <source>
        <dbReference type="EMBL" id="CEG42311.1"/>
    </source>
</evidence>
<dbReference type="PROSITE" id="PS01357">
    <property type="entry name" value="ZF_ZZ_1"/>
    <property type="match status" value="1"/>
</dbReference>
<dbReference type="Pfam" id="PF00732">
    <property type="entry name" value="GMC_oxred_N"/>
    <property type="match status" value="1"/>
</dbReference>
<dbReference type="InterPro" id="IPR036529">
    <property type="entry name" value="KIX_dom_sf"/>
</dbReference>
<dbReference type="SMART" id="SM01250">
    <property type="entry name" value="KAT11"/>
    <property type="match status" value="1"/>
</dbReference>
<dbReference type="PANTHER" id="PTHR13808:SF1">
    <property type="entry name" value="HISTONE ACETYLTRANSFERASE"/>
    <property type="match status" value="1"/>
</dbReference>
<dbReference type="PROSITE" id="PS50014">
    <property type="entry name" value="BROMODOMAIN_2"/>
    <property type="match status" value="1"/>
</dbReference>
<keyword evidence="6" id="KW-0479">Metal-binding</keyword>
<evidence type="ECO:0000256" key="17">
    <source>
        <dbReference type="ARBA" id="ARBA00023315"/>
    </source>
</evidence>
<dbReference type="InterPro" id="IPR000172">
    <property type="entry name" value="GMC_OxRdtase_N"/>
</dbReference>
<evidence type="ECO:0000256" key="12">
    <source>
        <dbReference type="ARBA" id="ARBA00023117"/>
    </source>
</evidence>
<keyword evidence="15" id="KW-0804">Transcription</keyword>
<dbReference type="PROSITE" id="PS50134">
    <property type="entry name" value="ZF_TAZ"/>
    <property type="match status" value="2"/>
</dbReference>
<keyword evidence="12 19" id="KW-0103">Bromodomain</keyword>
<evidence type="ECO:0000256" key="16">
    <source>
        <dbReference type="ARBA" id="ARBA00023242"/>
    </source>
</evidence>
<dbReference type="Pfam" id="PF13450">
    <property type="entry name" value="NAD_binding_8"/>
    <property type="match status" value="1"/>
</dbReference>
<dbReference type="Gene3D" id="3.30.40.10">
    <property type="entry name" value="Zinc/RING finger domain, C3HC4 (zinc finger)"/>
    <property type="match status" value="1"/>
</dbReference>
<evidence type="ECO:0000256" key="2">
    <source>
        <dbReference type="ARBA" id="ARBA00004123"/>
    </source>
</evidence>
<dbReference type="Gene3D" id="3.30.410.10">
    <property type="entry name" value="Cholesterol Oxidase, domain 2"/>
    <property type="match status" value="1"/>
</dbReference>
<evidence type="ECO:0000256" key="14">
    <source>
        <dbReference type="ARBA" id="ARBA00023159"/>
    </source>
</evidence>
<keyword evidence="10" id="KW-0156">Chromatin regulator</keyword>
<dbReference type="Gene3D" id="3.50.4.10">
    <property type="entry name" value="Hepatocyte Growth Factor"/>
    <property type="match status" value="1"/>
</dbReference>
<feature type="compositionally biased region" description="Polar residues" evidence="22">
    <location>
        <begin position="967"/>
        <end position="980"/>
    </location>
</feature>
<dbReference type="Pfam" id="PF00569">
    <property type="entry name" value="ZZ"/>
    <property type="match status" value="1"/>
</dbReference>
<keyword evidence="14" id="KW-0010">Activator</keyword>
<comment type="function">
    <text evidence="1">Acetyltransferase enzyme. Acetylates histones, giving a specific tag for transcriptional activation.</text>
</comment>
<accession>A0A0P1ALX1</accession>
<feature type="compositionally biased region" description="Basic residues" evidence="22">
    <location>
        <begin position="2392"/>
        <end position="2404"/>
    </location>
</feature>
<feature type="compositionally biased region" description="Basic residues" evidence="22">
    <location>
        <begin position="2412"/>
        <end position="2427"/>
    </location>
</feature>
<organism evidence="29 30">
    <name type="scientific">Plasmopara halstedii</name>
    <name type="common">Downy mildew of sunflower</name>
    <dbReference type="NCBI Taxonomy" id="4781"/>
    <lineage>
        <taxon>Eukaryota</taxon>
        <taxon>Sar</taxon>
        <taxon>Stramenopiles</taxon>
        <taxon>Oomycota</taxon>
        <taxon>Peronosporomycetes</taxon>
        <taxon>Peronosporales</taxon>
        <taxon>Peronosporaceae</taxon>
        <taxon>Plasmopara</taxon>
    </lineage>
</organism>
<dbReference type="Gene3D" id="1.10.246.20">
    <property type="entry name" value="Coactivator CBP, KIX domain"/>
    <property type="match status" value="1"/>
</dbReference>
<dbReference type="CDD" id="cd01100">
    <property type="entry name" value="APPLE_Factor_XI_like"/>
    <property type="match status" value="1"/>
</dbReference>
<evidence type="ECO:0000259" key="24">
    <source>
        <dbReference type="PROSITE" id="PS50014"/>
    </source>
</evidence>
<evidence type="ECO:0000256" key="13">
    <source>
        <dbReference type="ARBA" id="ARBA00023157"/>
    </source>
</evidence>
<dbReference type="InterPro" id="IPR000197">
    <property type="entry name" value="Znf_TAZ"/>
</dbReference>
<dbReference type="SMART" id="SM00297">
    <property type="entry name" value="BROMO"/>
    <property type="match status" value="1"/>
</dbReference>
<evidence type="ECO:0000256" key="10">
    <source>
        <dbReference type="ARBA" id="ARBA00022853"/>
    </source>
</evidence>
<keyword evidence="5 29" id="KW-0808">Transferase</keyword>
<dbReference type="PROSITE" id="PS50948">
    <property type="entry name" value="PAN"/>
    <property type="match status" value="1"/>
</dbReference>
<dbReference type="EMBL" id="CCYD01000610">
    <property type="protein sequence ID" value="CEG42311.1"/>
    <property type="molecule type" value="Genomic_DNA"/>
</dbReference>
<dbReference type="InterPro" id="IPR036427">
    <property type="entry name" value="Bromodomain-like_sf"/>
</dbReference>
<dbReference type="InterPro" id="IPR003609">
    <property type="entry name" value="Pan_app"/>
</dbReference>
<keyword evidence="9" id="KW-0862">Zinc</keyword>
<feature type="compositionally biased region" description="Basic and acidic residues" evidence="22">
    <location>
        <begin position="1630"/>
        <end position="1647"/>
    </location>
</feature>
<dbReference type="SMART" id="SM00291">
    <property type="entry name" value="ZnF_ZZ"/>
    <property type="match status" value="1"/>
</dbReference>
<evidence type="ECO:0000256" key="19">
    <source>
        <dbReference type="PROSITE-ProRule" id="PRU00035"/>
    </source>
</evidence>
<feature type="coiled-coil region" evidence="21">
    <location>
        <begin position="889"/>
        <end position="916"/>
    </location>
</feature>
<dbReference type="GO" id="GO:0005576">
    <property type="term" value="C:extracellular region"/>
    <property type="evidence" value="ECO:0007669"/>
    <property type="project" value="InterPro"/>
</dbReference>
<feature type="domain" description="CBP/p300-type HAT" evidence="28">
    <location>
        <begin position="2170"/>
        <end position="2615"/>
    </location>
</feature>
<keyword evidence="21" id="KW-0175">Coiled coil</keyword>
<dbReference type="GO" id="GO:0140297">
    <property type="term" value="F:DNA-binding transcription factor binding"/>
    <property type="evidence" value="ECO:0007669"/>
    <property type="project" value="UniProtKB-ARBA"/>
</dbReference>
<dbReference type="PROSITE" id="PS50135">
    <property type="entry name" value="ZF_ZZ_2"/>
    <property type="match status" value="1"/>
</dbReference>
<dbReference type="Pfam" id="PF14295">
    <property type="entry name" value="PAN_4"/>
    <property type="match status" value="1"/>
</dbReference>
<dbReference type="SUPFAM" id="SSF47370">
    <property type="entry name" value="Bromodomain"/>
    <property type="match status" value="1"/>
</dbReference>
<dbReference type="InterPro" id="IPR000433">
    <property type="entry name" value="Znf_ZZ"/>
</dbReference>
<evidence type="ECO:0000256" key="11">
    <source>
        <dbReference type="ARBA" id="ARBA00023015"/>
    </source>
</evidence>
<dbReference type="InterPro" id="IPR031162">
    <property type="entry name" value="CBP_P300_HAT"/>
</dbReference>
<evidence type="ECO:0000259" key="28">
    <source>
        <dbReference type="PROSITE" id="PS51727"/>
    </source>
</evidence>
<feature type="region of interest" description="Disordered" evidence="22">
    <location>
        <begin position="2087"/>
        <end position="2121"/>
    </location>
</feature>
<dbReference type="Pfam" id="PF08214">
    <property type="entry name" value="HAT_KAT11"/>
    <property type="match status" value="1"/>
</dbReference>
<dbReference type="GO" id="GO:0031490">
    <property type="term" value="F:chromatin DNA binding"/>
    <property type="evidence" value="ECO:0007669"/>
    <property type="project" value="TreeGrafter"/>
</dbReference>
<keyword evidence="11" id="KW-0805">Transcription regulation</keyword>
<dbReference type="InterPro" id="IPR036188">
    <property type="entry name" value="FAD/NAD-bd_sf"/>
</dbReference>
<keyword evidence="30" id="KW-1185">Reference proteome</keyword>
<dbReference type="OMA" id="NACTRDI"/>
<dbReference type="GeneID" id="36407650"/>
<feature type="compositionally biased region" description="Acidic residues" evidence="22">
    <location>
        <begin position="2434"/>
        <end position="2443"/>
    </location>
</feature>
<feature type="compositionally biased region" description="Polar residues" evidence="22">
    <location>
        <begin position="1705"/>
        <end position="1716"/>
    </location>
</feature>
<feature type="domain" description="Apple" evidence="27">
    <location>
        <begin position="567"/>
        <end position="641"/>
    </location>
</feature>
<reference evidence="30" key="1">
    <citation type="submission" date="2014-09" db="EMBL/GenBank/DDBJ databases">
        <authorList>
            <person name="Sharma Rahul"/>
            <person name="Thines Marco"/>
        </authorList>
    </citation>
    <scope>NUCLEOTIDE SEQUENCE [LARGE SCALE GENOMIC DNA]</scope>
</reference>
<comment type="catalytic activity">
    <reaction evidence="18">
        <text>L-lysyl-[protein] + acetyl-CoA = N(6)-acetyl-L-lysyl-[protein] + CoA + H(+)</text>
        <dbReference type="Rhea" id="RHEA:45948"/>
        <dbReference type="Rhea" id="RHEA-COMP:9752"/>
        <dbReference type="Rhea" id="RHEA-COMP:10731"/>
        <dbReference type="ChEBI" id="CHEBI:15378"/>
        <dbReference type="ChEBI" id="CHEBI:29969"/>
        <dbReference type="ChEBI" id="CHEBI:57287"/>
        <dbReference type="ChEBI" id="CHEBI:57288"/>
        <dbReference type="ChEBI" id="CHEBI:61930"/>
        <dbReference type="EC" id="2.3.1.48"/>
    </reaction>
</comment>
<proteinExistence type="predicted"/>
<dbReference type="GO" id="GO:0016614">
    <property type="term" value="F:oxidoreductase activity, acting on CH-OH group of donors"/>
    <property type="evidence" value="ECO:0007669"/>
    <property type="project" value="InterPro"/>
</dbReference>
<dbReference type="SUPFAM" id="SSF57933">
    <property type="entry name" value="TAZ domain"/>
    <property type="match status" value="2"/>
</dbReference>
<dbReference type="GO" id="GO:0050660">
    <property type="term" value="F:flavin adenine dinucleotide binding"/>
    <property type="evidence" value="ECO:0007669"/>
    <property type="project" value="InterPro"/>
</dbReference>
<dbReference type="InterPro" id="IPR035898">
    <property type="entry name" value="TAZ_dom_sf"/>
</dbReference>
<feature type="region of interest" description="Disordered" evidence="22">
    <location>
        <begin position="2392"/>
        <end position="2454"/>
    </location>
</feature>
<dbReference type="PANTHER" id="PTHR13808">
    <property type="entry name" value="CBP/P300-RELATED"/>
    <property type="match status" value="1"/>
</dbReference>
<keyword evidence="16" id="KW-0539">Nucleus</keyword>
<evidence type="ECO:0000256" key="8">
    <source>
        <dbReference type="ARBA" id="ARBA00022771"/>
    </source>
</evidence>
<evidence type="ECO:0000256" key="15">
    <source>
        <dbReference type="ARBA" id="ARBA00023163"/>
    </source>
</evidence>
<feature type="compositionally biased region" description="Low complexity" evidence="22">
    <location>
        <begin position="2094"/>
        <end position="2121"/>
    </location>
</feature>
<keyword evidence="17" id="KW-0012">Acyltransferase</keyword>
<feature type="region of interest" description="Disordered" evidence="22">
    <location>
        <begin position="1705"/>
        <end position="1732"/>
    </location>
</feature>
<dbReference type="Pfam" id="PF00439">
    <property type="entry name" value="Bromodomain"/>
    <property type="match status" value="1"/>
</dbReference>
<dbReference type="SMART" id="SM00223">
    <property type="entry name" value="APPLE"/>
    <property type="match status" value="1"/>
</dbReference>
<dbReference type="GO" id="GO:0004402">
    <property type="term" value="F:histone acetyltransferase activity"/>
    <property type="evidence" value="ECO:0007669"/>
    <property type="project" value="InterPro"/>
</dbReference>
<evidence type="ECO:0000256" key="6">
    <source>
        <dbReference type="ARBA" id="ARBA00022723"/>
    </source>
</evidence>
<evidence type="ECO:0000256" key="23">
    <source>
        <dbReference type="SAM" id="SignalP"/>
    </source>
</evidence>
<evidence type="ECO:0000256" key="20">
    <source>
        <dbReference type="PROSITE-ProRule" id="PRU00228"/>
    </source>
</evidence>
<dbReference type="GO" id="GO:0003713">
    <property type="term" value="F:transcription coactivator activity"/>
    <property type="evidence" value="ECO:0007669"/>
    <property type="project" value="TreeGrafter"/>
</dbReference>
<dbReference type="SUPFAM" id="SSF57850">
    <property type="entry name" value="RING/U-box"/>
    <property type="match status" value="1"/>
</dbReference>
<feature type="signal peptide" evidence="23">
    <location>
        <begin position="1"/>
        <end position="24"/>
    </location>
</feature>
<dbReference type="GO" id="GO:0000123">
    <property type="term" value="C:histone acetyltransferase complex"/>
    <property type="evidence" value="ECO:0007669"/>
    <property type="project" value="TreeGrafter"/>
</dbReference>